<proteinExistence type="predicted"/>
<comment type="caution">
    <text evidence="5">The sequence shown here is derived from an EMBL/GenBank/DDBJ whole genome shotgun (WGS) entry which is preliminary data.</text>
</comment>
<dbReference type="InterPro" id="IPR036910">
    <property type="entry name" value="HMG_box_dom_sf"/>
</dbReference>
<dbReference type="PANTHER" id="PTHR48112">
    <property type="entry name" value="HIGH MOBILITY GROUP PROTEIN DSP1"/>
    <property type="match status" value="1"/>
</dbReference>
<evidence type="ECO:0000256" key="3">
    <source>
        <dbReference type="SAM" id="MobiDB-lite"/>
    </source>
</evidence>
<feature type="domain" description="HMG box" evidence="4">
    <location>
        <begin position="78"/>
        <end position="146"/>
    </location>
</feature>
<dbReference type="InterPro" id="IPR050342">
    <property type="entry name" value="HMGB"/>
</dbReference>
<keyword evidence="1 2" id="KW-0238">DNA-binding</keyword>
<evidence type="ECO:0000256" key="1">
    <source>
        <dbReference type="ARBA" id="ARBA00023125"/>
    </source>
</evidence>
<dbReference type="PROSITE" id="PS50118">
    <property type="entry name" value="HMG_BOX_2"/>
    <property type="match status" value="1"/>
</dbReference>
<evidence type="ECO:0000259" key="4">
    <source>
        <dbReference type="PROSITE" id="PS50118"/>
    </source>
</evidence>
<dbReference type="Gene3D" id="1.10.30.10">
    <property type="entry name" value="High mobility group box domain"/>
    <property type="match status" value="1"/>
</dbReference>
<evidence type="ECO:0000313" key="6">
    <source>
        <dbReference type="Proteomes" id="UP001295684"/>
    </source>
</evidence>
<dbReference type="PANTHER" id="PTHR48112:SF22">
    <property type="entry name" value="MITOCHONDRIAL TRANSCRIPTION FACTOR A, ISOFORM B"/>
    <property type="match status" value="1"/>
</dbReference>
<protein>
    <recommendedName>
        <fullName evidence="4">HMG box domain-containing protein</fullName>
    </recommendedName>
</protein>
<feature type="compositionally biased region" description="Basic and acidic residues" evidence="3">
    <location>
        <begin position="50"/>
        <end position="61"/>
    </location>
</feature>
<accession>A0AAD1XFA3</accession>
<reference evidence="5" key="1">
    <citation type="submission" date="2023-07" db="EMBL/GenBank/DDBJ databases">
        <authorList>
            <consortium name="AG Swart"/>
            <person name="Singh M."/>
            <person name="Singh A."/>
            <person name="Seah K."/>
            <person name="Emmerich C."/>
        </authorList>
    </citation>
    <scope>NUCLEOTIDE SEQUENCE</scope>
    <source>
        <strain evidence="5">DP1</strain>
    </source>
</reference>
<dbReference type="SUPFAM" id="SSF47095">
    <property type="entry name" value="HMG-box"/>
    <property type="match status" value="1"/>
</dbReference>
<dbReference type="EMBL" id="CAMPGE010010254">
    <property type="protein sequence ID" value="CAI2369101.1"/>
    <property type="molecule type" value="Genomic_DNA"/>
</dbReference>
<dbReference type="GO" id="GO:0005634">
    <property type="term" value="C:nucleus"/>
    <property type="evidence" value="ECO:0007669"/>
    <property type="project" value="UniProtKB-UniRule"/>
</dbReference>
<dbReference type="AlphaFoldDB" id="A0AAD1XFA3"/>
<feature type="region of interest" description="Disordered" evidence="3">
    <location>
        <begin position="150"/>
        <end position="231"/>
    </location>
</feature>
<sequence>MEASNQTQKEMAEIFGDIARSFSRLAQLMGADTGEVPSLIKSKGKSSKASKADKDKQDKSAKNKKQKKSKADKDPNAPKKPLTAFMLYTNKRRSEVMKANPGMKITEISTIIGKEWKELTEEEKNIWKEKHNDAKLIYELNAFNYKKSKTDAANNEVSAKHKKDEHGAAQESTMKTLAGKKRKKYSDDGSSIDSSSDEEPQKNKRHKAKKSEQLQEGQEGQEDRASAIIVQ</sequence>
<evidence type="ECO:0000256" key="2">
    <source>
        <dbReference type="PROSITE-ProRule" id="PRU00267"/>
    </source>
</evidence>
<gene>
    <name evidence="5" type="ORF">ECRASSUSDP1_LOCUS10398</name>
</gene>
<name>A0AAD1XFA3_EUPCR</name>
<keyword evidence="2" id="KW-0539">Nucleus</keyword>
<dbReference type="InterPro" id="IPR009071">
    <property type="entry name" value="HMG_box_dom"/>
</dbReference>
<dbReference type="SMART" id="SM00398">
    <property type="entry name" value="HMG"/>
    <property type="match status" value="1"/>
</dbReference>
<organism evidence="5 6">
    <name type="scientific">Euplotes crassus</name>
    <dbReference type="NCBI Taxonomy" id="5936"/>
    <lineage>
        <taxon>Eukaryota</taxon>
        <taxon>Sar</taxon>
        <taxon>Alveolata</taxon>
        <taxon>Ciliophora</taxon>
        <taxon>Intramacronucleata</taxon>
        <taxon>Spirotrichea</taxon>
        <taxon>Hypotrichia</taxon>
        <taxon>Euplotida</taxon>
        <taxon>Euplotidae</taxon>
        <taxon>Moneuplotes</taxon>
    </lineage>
</organism>
<keyword evidence="6" id="KW-1185">Reference proteome</keyword>
<dbReference type="Pfam" id="PF00505">
    <property type="entry name" value="HMG_box"/>
    <property type="match status" value="1"/>
</dbReference>
<feature type="region of interest" description="Disordered" evidence="3">
    <location>
        <begin position="33"/>
        <end position="88"/>
    </location>
</feature>
<dbReference type="Proteomes" id="UP001295684">
    <property type="component" value="Unassembled WGS sequence"/>
</dbReference>
<dbReference type="GO" id="GO:0003677">
    <property type="term" value="F:DNA binding"/>
    <property type="evidence" value="ECO:0007669"/>
    <property type="project" value="UniProtKB-UniRule"/>
</dbReference>
<feature type="compositionally biased region" description="Basic and acidic residues" evidence="3">
    <location>
        <begin position="158"/>
        <end position="168"/>
    </location>
</feature>
<feature type="DNA-binding region" description="HMG box" evidence="2">
    <location>
        <begin position="78"/>
        <end position="146"/>
    </location>
</feature>
<evidence type="ECO:0000313" key="5">
    <source>
        <dbReference type="EMBL" id="CAI2369101.1"/>
    </source>
</evidence>